<feature type="signal peptide" evidence="8">
    <location>
        <begin position="1"/>
        <end position="27"/>
    </location>
</feature>
<sequence length="706" mass="77322">MRFRTLTAIAALALAAGPLAAPAFAQAAGSIFAEPSALPFHAPDFSKIKDTDFQPAILDGIAKNQAEVDAIANNPAAPTFENTIEALERSGQALTRVYYVFSALTSSNTNDTLDKIDSETAPKLAALRDSITLNPRLFARVKALYDQRASLSLSADQLQVLTLRYEDMVRNGALLSPADKATLTAINGKLSSLQTDFGQKLTAGTKDAALVVRSKAALAGMSEAEIAAAAKAAADRKLPKGSYVLALQNTTQQPALASLKNRATRQALFAKSWSRSEQGNASDTRKVIQQLAQLRAQKAKLLGFPDYASLALSDQMAKTRDKATGFLQQMVPALAKAQRRDAAELTKLIKAKGGKFAVTPADWDYYAGQLRKAKYDFDDSQVKPYLEITNVLENGVFYAANQLYGLTFKKRSDIPVYHPDVTVYQVNDQDGSELALFYFDPWKRDNKQGGAWMSNFVDQSTLLGTKPVVFNVENFVKPAPGQPALVTWDDANTMFHEFGHALHGMLSNQKYPSIAGTNTARDFVEFPSQFNENWMTDPKVLANFAKHYQTGAPMPAELVAKVKKAGTFNQGYALGEVITAALLDLKWHSLPAGAPLQNVTAFEAKALASTGLDIKDVPSRYRTSYFRHIWGGGYAAGYYAYSWTEMLDHDAFKWFTDNGGLTRANGQRFRDMILSQGHSKDYAEMYRAFAGRDPSIEPMLKARGLK</sequence>
<keyword evidence="11" id="KW-1185">Reference proteome</keyword>
<dbReference type="Gene3D" id="1.10.1370.40">
    <property type="match status" value="1"/>
</dbReference>
<dbReference type="Gene3D" id="3.40.390.10">
    <property type="entry name" value="Collagenase (Catalytic Domain)"/>
    <property type="match status" value="1"/>
</dbReference>
<dbReference type="PANTHER" id="PTHR43660">
    <property type="entry name" value="DIPEPTIDYL CARBOXYPEPTIDASE"/>
    <property type="match status" value="1"/>
</dbReference>
<dbReference type="CDD" id="cd06456">
    <property type="entry name" value="M3A_DCP"/>
    <property type="match status" value="1"/>
</dbReference>
<keyword evidence="8" id="KW-0732">Signal</keyword>
<keyword evidence="3 7" id="KW-0479">Metal-binding</keyword>
<evidence type="ECO:0000313" key="10">
    <source>
        <dbReference type="EMBL" id="MFC0588163.1"/>
    </source>
</evidence>
<accession>A0ABV6PGH4</accession>
<dbReference type="SUPFAM" id="SSF55486">
    <property type="entry name" value="Metalloproteases ('zincins'), catalytic domain"/>
    <property type="match status" value="1"/>
</dbReference>
<keyword evidence="4 7" id="KW-0378">Hydrolase</keyword>
<evidence type="ECO:0000256" key="1">
    <source>
        <dbReference type="ARBA" id="ARBA00006040"/>
    </source>
</evidence>
<dbReference type="InterPro" id="IPR034005">
    <property type="entry name" value="M3A_DCP"/>
</dbReference>
<dbReference type="EMBL" id="JBHLTL010000001">
    <property type="protein sequence ID" value="MFC0588163.1"/>
    <property type="molecule type" value="Genomic_DNA"/>
</dbReference>
<dbReference type="InterPro" id="IPR024077">
    <property type="entry name" value="Neurolysin/TOP_dom2"/>
</dbReference>
<organism evidence="10 11">
    <name type="scientific">Novosphingobium aquiterrae</name>
    <dbReference type="NCBI Taxonomy" id="624388"/>
    <lineage>
        <taxon>Bacteria</taxon>
        <taxon>Pseudomonadati</taxon>
        <taxon>Pseudomonadota</taxon>
        <taxon>Alphaproteobacteria</taxon>
        <taxon>Sphingomonadales</taxon>
        <taxon>Sphingomonadaceae</taxon>
        <taxon>Novosphingobium</taxon>
    </lineage>
</organism>
<evidence type="ECO:0000256" key="5">
    <source>
        <dbReference type="ARBA" id="ARBA00022833"/>
    </source>
</evidence>
<dbReference type="InterPro" id="IPR001567">
    <property type="entry name" value="Pept_M3A_M3B_dom"/>
</dbReference>
<dbReference type="Gene3D" id="1.10.1370.10">
    <property type="entry name" value="Neurolysin, domain 3"/>
    <property type="match status" value="1"/>
</dbReference>
<feature type="chain" id="PRO_5045848301" evidence="8">
    <location>
        <begin position="28"/>
        <end position="706"/>
    </location>
</feature>
<evidence type="ECO:0000259" key="9">
    <source>
        <dbReference type="Pfam" id="PF01432"/>
    </source>
</evidence>
<dbReference type="RefSeq" id="WP_379479670.1">
    <property type="nucleotide sequence ID" value="NZ_JBHLTL010000001.1"/>
</dbReference>
<dbReference type="Proteomes" id="UP001589943">
    <property type="component" value="Unassembled WGS sequence"/>
</dbReference>
<comment type="similarity">
    <text evidence="1 7">Belongs to the peptidase M3 family.</text>
</comment>
<keyword evidence="5 7" id="KW-0862">Zinc</keyword>
<protein>
    <submittedName>
        <fullName evidence="10">M3 family metallopeptidase</fullName>
    </submittedName>
</protein>
<dbReference type="Pfam" id="PF01432">
    <property type="entry name" value="Peptidase_M3"/>
    <property type="match status" value="1"/>
</dbReference>
<name>A0ABV6PGH4_9SPHN</name>
<feature type="domain" description="Peptidase M3A/M3B catalytic" evidence="9">
    <location>
        <begin position="256"/>
        <end position="704"/>
    </location>
</feature>
<reference evidence="10 11" key="1">
    <citation type="submission" date="2024-09" db="EMBL/GenBank/DDBJ databases">
        <authorList>
            <person name="Sun Q."/>
            <person name="Mori K."/>
        </authorList>
    </citation>
    <scope>NUCLEOTIDE SEQUENCE [LARGE SCALE GENOMIC DNA]</scope>
    <source>
        <strain evidence="10 11">NCAIM B.02537</strain>
    </source>
</reference>
<evidence type="ECO:0000256" key="4">
    <source>
        <dbReference type="ARBA" id="ARBA00022801"/>
    </source>
</evidence>
<evidence type="ECO:0000256" key="3">
    <source>
        <dbReference type="ARBA" id="ARBA00022723"/>
    </source>
</evidence>
<dbReference type="PANTHER" id="PTHR43660:SF1">
    <property type="entry name" value="DIPEPTIDYL CARBOXYPEPTIDASE"/>
    <property type="match status" value="1"/>
</dbReference>
<evidence type="ECO:0000256" key="8">
    <source>
        <dbReference type="SAM" id="SignalP"/>
    </source>
</evidence>
<evidence type="ECO:0000313" key="11">
    <source>
        <dbReference type="Proteomes" id="UP001589943"/>
    </source>
</evidence>
<gene>
    <name evidence="10" type="ORF">ACFFF7_01920</name>
</gene>
<keyword evidence="6 7" id="KW-0482">Metalloprotease</keyword>
<proteinExistence type="inferred from homology"/>
<dbReference type="InterPro" id="IPR024079">
    <property type="entry name" value="MetalloPept_cat_dom_sf"/>
</dbReference>
<comment type="caution">
    <text evidence="10">The sequence shown here is derived from an EMBL/GenBank/DDBJ whole genome shotgun (WGS) entry which is preliminary data.</text>
</comment>
<evidence type="ECO:0000256" key="2">
    <source>
        <dbReference type="ARBA" id="ARBA00022670"/>
    </source>
</evidence>
<keyword evidence="2 7" id="KW-0645">Protease</keyword>
<evidence type="ECO:0000256" key="6">
    <source>
        <dbReference type="ARBA" id="ARBA00023049"/>
    </source>
</evidence>
<dbReference type="InterPro" id="IPR045090">
    <property type="entry name" value="Pept_M3A_M3B"/>
</dbReference>
<evidence type="ECO:0000256" key="7">
    <source>
        <dbReference type="RuleBase" id="RU003435"/>
    </source>
</evidence>
<comment type="cofactor">
    <cofactor evidence="7">
        <name>Zn(2+)</name>
        <dbReference type="ChEBI" id="CHEBI:29105"/>
    </cofactor>
    <text evidence="7">Binds 1 zinc ion.</text>
</comment>